<evidence type="ECO:0000256" key="1">
    <source>
        <dbReference type="ARBA" id="ARBA00000085"/>
    </source>
</evidence>
<feature type="domain" description="HAMP" evidence="16">
    <location>
        <begin position="192"/>
        <end position="245"/>
    </location>
</feature>
<keyword evidence="10 14" id="KW-0067">ATP-binding</keyword>
<dbReference type="PANTHER" id="PTHR45436:SF15">
    <property type="entry name" value="SENSOR HISTIDINE KINASE CUSS"/>
    <property type="match status" value="1"/>
</dbReference>
<keyword evidence="3 14" id="KW-1003">Cell membrane</keyword>
<dbReference type="InterPro" id="IPR006290">
    <property type="entry name" value="CztS_silS_copS"/>
</dbReference>
<comment type="catalytic activity">
    <reaction evidence="1 14">
        <text>ATP + protein L-histidine = ADP + protein N-phospho-L-histidine.</text>
        <dbReference type="EC" id="2.7.13.3"/>
    </reaction>
</comment>
<feature type="transmembrane region" description="Helical" evidence="14">
    <location>
        <begin position="20"/>
        <end position="38"/>
    </location>
</feature>
<dbReference type="RefSeq" id="WP_376867762.1">
    <property type="nucleotide sequence ID" value="NZ_JBHRYB010000014.1"/>
</dbReference>
<dbReference type="SUPFAM" id="SSF55874">
    <property type="entry name" value="ATPase domain of HSP90 chaperone/DNA topoisomerase II/histidine kinase"/>
    <property type="match status" value="1"/>
</dbReference>
<dbReference type="SUPFAM" id="SSF47384">
    <property type="entry name" value="Homodimeric domain of signal transducing histidine kinase"/>
    <property type="match status" value="1"/>
</dbReference>
<keyword evidence="4 14" id="KW-0997">Cell inner membrane</keyword>
<dbReference type="InterPro" id="IPR036097">
    <property type="entry name" value="HisK_dim/P_sf"/>
</dbReference>
<evidence type="ECO:0000256" key="8">
    <source>
        <dbReference type="ARBA" id="ARBA00022741"/>
    </source>
</evidence>
<dbReference type="Pfam" id="PF02518">
    <property type="entry name" value="HATPase_c"/>
    <property type="match status" value="1"/>
</dbReference>
<reference evidence="18" key="1">
    <citation type="journal article" date="2019" name="Int. J. Syst. Evol. Microbiol.">
        <title>The Global Catalogue of Microorganisms (GCM) 10K type strain sequencing project: providing services to taxonomists for standard genome sequencing and annotation.</title>
        <authorList>
            <consortium name="The Broad Institute Genomics Platform"/>
            <consortium name="The Broad Institute Genome Sequencing Center for Infectious Disease"/>
            <person name="Wu L."/>
            <person name="Ma J."/>
        </authorList>
    </citation>
    <scope>NUCLEOTIDE SEQUENCE [LARGE SCALE GENOMIC DNA]</scope>
    <source>
        <strain evidence="18">KCTC 42424</strain>
    </source>
</reference>
<dbReference type="InterPro" id="IPR048590">
    <property type="entry name" value="CusS-like_sensor"/>
</dbReference>
<keyword evidence="8 14" id="KW-0547">Nucleotide-binding</keyword>
<keyword evidence="13 14" id="KW-0472">Membrane</keyword>
<evidence type="ECO:0000256" key="14">
    <source>
        <dbReference type="RuleBase" id="RU364088"/>
    </source>
</evidence>
<dbReference type="GO" id="GO:0004673">
    <property type="term" value="F:protein histidine kinase activity"/>
    <property type="evidence" value="ECO:0007669"/>
    <property type="project" value="UniProtKB-EC"/>
</dbReference>
<evidence type="ECO:0000259" key="16">
    <source>
        <dbReference type="PROSITE" id="PS50885"/>
    </source>
</evidence>
<keyword evidence="11 14" id="KW-1133">Transmembrane helix</keyword>
<gene>
    <name evidence="17" type="ORF">ACFOMG_14875</name>
</gene>
<keyword evidence="18" id="KW-1185">Reference proteome</keyword>
<dbReference type="PROSITE" id="PS50109">
    <property type="entry name" value="HIS_KIN"/>
    <property type="match status" value="1"/>
</dbReference>
<dbReference type="Gene3D" id="1.10.287.130">
    <property type="match status" value="1"/>
</dbReference>
<feature type="domain" description="Histidine kinase" evidence="15">
    <location>
        <begin position="253"/>
        <end position="467"/>
    </location>
</feature>
<dbReference type="InterPro" id="IPR004358">
    <property type="entry name" value="Sig_transdc_His_kin-like_C"/>
</dbReference>
<keyword evidence="5" id="KW-0597">Phosphoprotein</keyword>
<proteinExistence type="predicted"/>
<accession>A0ABV7VV35</accession>
<dbReference type="EMBL" id="JBHRYB010000014">
    <property type="protein sequence ID" value="MFC3681386.1"/>
    <property type="molecule type" value="Genomic_DNA"/>
</dbReference>
<evidence type="ECO:0000256" key="9">
    <source>
        <dbReference type="ARBA" id="ARBA00022777"/>
    </source>
</evidence>
<comment type="caution">
    <text evidence="17">The sequence shown here is derived from an EMBL/GenBank/DDBJ whole genome shotgun (WGS) entry which is preliminary data.</text>
</comment>
<evidence type="ECO:0000313" key="18">
    <source>
        <dbReference type="Proteomes" id="UP001595722"/>
    </source>
</evidence>
<keyword evidence="9 14" id="KW-0418">Kinase</keyword>
<dbReference type="InterPro" id="IPR003661">
    <property type="entry name" value="HisK_dim/P_dom"/>
</dbReference>
<dbReference type="CDD" id="cd00082">
    <property type="entry name" value="HisKA"/>
    <property type="match status" value="1"/>
</dbReference>
<name>A0ABV7VV35_9GAMM</name>
<keyword evidence="7 14" id="KW-0812">Transmembrane</keyword>
<evidence type="ECO:0000259" key="15">
    <source>
        <dbReference type="PROSITE" id="PS50109"/>
    </source>
</evidence>
<dbReference type="InterPro" id="IPR050428">
    <property type="entry name" value="TCS_sensor_his_kinase"/>
</dbReference>
<evidence type="ECO:0000256" key="3">
    <source>
        <dbReference type="ARBA" id="ARBA00022475"/>
    </source>
</evidence>
<dbReference type="InterPro" id="IPR003660">
    <property type="entry name" value="HAMP_dom"/>
</dbReference>
<dbReference type="PANTHER" id="PTHR45436">
    <property type="entry name" value="SENSOR HISTIDINE KINASE YKOH"/>
    <property type="match status" value="1"/>
</dbReference>
<dbReference type="Proteomes" id="UP001595722">
    <property type="component" value="Unassembled WGS sequence"/>
</dbReference>
<keyword evidence="6 14" id="KW-0808">Transferase</keyword>
<feature type="transmembrane region" description="Helical" evidence="14">
    <location>
        <begin position="170"/>
        <end position="191"/>
    </location>
</feature>
<dbReference type="CDD" id="cd00075">
    <property type="entry name" value="HATPase"/>
    <property type="match status" value="1"/>
</dbReference>
<dbReference type="InterPro" id="IPR003594">
    <property type="entry name" value="HATPase_dom"/>
</dbReference>
<evidence type="ECO:0000256" key="12">
    <source>
        <dbReference type="ARBA" id="ARBA00023012"/>
    </source>
</evidence>
<dbReference type="PRINTS" id="PR00344">
    <property type="entry name" value="BCTRLSENSOR"/>
</dbReference>
<evidence type="ECO:0000256" key="2">
    <source>
        <dbReference type="ARBA" id="ARBA00004429"/>
    </source>
</evidence>
<evidence type="ECO:0000256" key="5">
    <source>
        <dbReference type="ARBA" id="ARBA00022553"/>
    </source>
</evidence>
<dbReference type="EC" id="2.7.13.3" evidence="14"/>
<evidence type="ECO:0000256" key="13">
    <source>
        <dbReference type="ARBA" id="ARBA00023136"/>
    </source>
</evidence>
<dbReference type="NCBIfam" id="TIGR01386">
    <property type="entry name" value="cztS_silS_copS"/>
    <property type="match status" value="1"/>
</dbReference>
<sequence length="472" mass="53029">MKTPKFPVLSPSFSLTNRVMLFVAMSTTISLLIIGISIKSAVSHHFKQQDAEELEVITKAVIKSFTQIESKESSQAKLDNAITGHHGVYFQIWNENKDLLYGPEALRSREQVFATNAKETIQIAHLEQWEKDGHVYRGITTSFSDKGKQYRVAAAIDMGFHVHFLDGFSYTLWIVMALAGVLTLLAGWLGVHQGLAPLRTLGDAMQKVNPDKLDVYMNTDDVPEELVGLVKSFNLMTSRLKESFEKLTNFSSDIAHELRTPLANIITQTQVGLGKHRDLEEYKELLYSNLEEMERLAKMINEMLWIAKSDNGLITIEKSQINLHQEVSTIKDFFEALLEENEITLSFQMDAPSLEFDRAMLQRTLSNLISNAIRYTEPGNTIAIKSWETLESIYIAVENPGSDIPAEYLPKLFDRFYRIDPSRQKGTEGTGLGLSIVRAIVVAHGGSINATSGDGLTSFVMNFPKPYIEKRG</sequence>
<dbReference type="SMART" id="SM00387">
    <property type="entry name" value="HATPase_c"/>
    <property type="match status" value="1"/>
</dbReference>
<evidence type="ECO:0000256" key="7">
    <source>
        <dbReference type="ARBA" id="ARBA00022692"/>
    </source>
</evidence>
<dbReference type="SMART" id="SM00388">
    <property type="entry name" value="HisKA"/>
    <property type="match status" value="1"/>
</dbReference>
<comment type="subcellular location">
    <subcellularLocation>
        <location evidence="2">Cell inner membrane</location>
        <topology evidence="2">Multi-pass membrane protein</topology>
    </subcellularLocation>
</comment>
<evidence type="ECO:0000256" key="11">
    <source>
        <dbReference type="ARBA" id="ARBA00022989"/>
    </source>
</evidence>
<dbReference type="InterPro" id="IPR036890">
    <property type="entry name" value="HATPase_C_sf"/>
</dbReference>
<comment type="function">
    <text evidence="14">Member of a two-component regulatory system.</text>
</comment>
<organism evidence="17 18">
    <name type="scientific">Bacterioplanoides pacificum</name>
    <dbReference type="NCBI Taxonomy" id="1171596"/>
    <lineage>
        <taxon>Bacteria</taxon>
        <taxon>Pseudomonadati</taxon>
        <taxon>Pseudomonadota</taxon>
        <taxon>Gammaproteobacteria</taxon>
        <taxon>Oceanospirillales</taxon>
        <taxon>Oceanospirillaceae</taxon>
        <taxon>Bacterioplanoides</taxon>
    </lineage>
</organism>
<evidence type="ECO:0000256" key="10">
    <source>
        <dbReference type="ARBA" id="ARBA00022840"/>
    </source>
</evidence>
<dbReference type="SMART" id="SM00304">
    <property type="entry name" value="HAMP"/>
    <property type="match status" value="1"/>
</dbReference>
<protein>
    <recommendedName>
        <fullName evidence="14">Sensor protein</fullName>
        <ecNumber evidence="14">2.7.13.3</ecNumber>
    </recommendedName>
</protein>
<keyword evidence="12 14" id="KW-0902">Two-component regulatory system</keyword>
<dbReference type="InterPro" id="IPR005467">
    <property type="entry name" value="His_kinase_dom"/>
</dbReference>
<dbReference type="PROSITE" id="PS50885">
    <property type="entry name" value="HAMP"/>
    <property type="match status" value="1"/>
</dbReference>
<evidence type="ECO:0000256" key="4">
    <source>
        <dbReference type="ARBA" id="ARBA00022519"/>
    </source>
</evidence>
<dbReference type="Pfam" id="PF00512">
    <property type="entry name" value="HisKA"/>
    <property type="match status" value="1"/>
</dbReference>
<evidence type="ECO:0000313" key="17">
    <source>
        <dbReference type="EMBL" id="MFC3681386.1"/>
    </source>
</evidence>
<dbReference type="Gene3D" id="6.10.340.10">
    <property type="match status" value="1"/>
</dbReference>
<dbReference type="Pfam" id="PF21085">
    <property type="entry name" value="CusS"/>
    <property type="match status" value="1"/>
</dbReference>
<evidence type="ECO:0000256" key="6">
    <source>
        <dbReference type="ARBA" id="ARBA00022679"/>
    </source>
</evidence>
<dbReference type="Gene3D" id="3.30.565.10">
    <property type="entry name" value="Histidine kinase-like ATPase, C-terminal domain"/>
    <property type="match status" value="1"/>
</dbReference>